<reference evidence="3 4" key="1">
    <citation type="journal article" date="2020" name="ISME J.">
        <title>Parallel Reductive Genome Evolution in Desulfovibrio Ectosymbionts Independently Acquired by Trichonympha Protists in the Termite Gut.</title>
        <authorList>
            <person name="Takeuchi M."/>
            <person name="Kuwahara H."/>
            <person name="Murakami T."/>
            <person name="Takahashi K."/>
            <person name="Kajitani R."/>
            <person name="Toyoda A."/>
            <person name="Itoh T."/>
            <person name="Ohkuma M."/>
            <person name="Hongoh Y."/>
        </authorList>
    </citation>
    <scope>NUCLEOTIDE SEQUENCE [LARGE SCALE GENOMIC DNA]</scope>
    <source>
        <strain evidence="3">ZnDsv-02</strain>
    </source>
</reference>
<evidence type="ECO:0000259" key="2">
    <source>
        <dbReference type="PROSITE" id="PS50914"/>
    </source>
</evidence>
<dbReference type="EMBL" id="BLLL01000012">
    <property type="protein sequence ID" value="GFH63294.1"/>
    <property type="molecule type" value="Genomic_DNA"/>
</dbReference>
<evidence type="ECO:0000313" key="4">
    <source>
        <dbReference type="Proteomes" id="UP000505077"/>
    </source>
</evidence>
<dbReference type="AlphaFoldDB" id="A0A6L2R722"/>
<name>A0A6L2R722_9BACT</name>
<evidence type="ECO:0000313" key="3">
    <source>
        <dbReference type="EMBL" id="GFH63294.1"/>
    </source>
</evidence>
<organism evidence="3 4">
    <name type="scientific">Candidatus Desulfovibrio kirbyi</name>
    <dbReference type="NCBI Taxonomy" id="2696086"/>
    <lineage>
        <taxon>Bacteria</taxon>
        <taxon>Pseudomonadati</taxon>
        <taxon>Thermodesulfobacteriota</taxon>
        <taxon>Desulfovibrionia</taxon>
        <taxon>Desulfovibrionales</taxon>
        <taxon>Desulfovibrionaceae</taxon>
        <taxon>Desulfovibrio</taxon>
    </lineage>
</organism>
<dbReference type="Gene3D" id="3.30.1340.30">
    <property type="match status" value="1"/>
</dbReference>
<dbReference type="PANTHER" id="PTHR34606:SF15">
    <property type="entry name" value="BON DOMAIN-CONTAINING PROTEIN"/>
    <property type="match status" value="1"/>
</dbReference>
<dbReference type="InterPro" id="IPR051686">
    <property type="entry name" value="Lipoprotein_DolP"/>
</dbReference>
<feature type="chain" id="PRO_5027113838" evidence="1">
    <location>
        <begin position="21"/>
        <end position="186"/>
    </location>
</feature>
<feature type="domain" description="BON" evidence="2">
    <location>
        <begin position="109"/>
        <end position="177"/>
    </location>
</feature>
<dbReference type="InterPro" id="IPR014004">
    <property type="entry name" value="Transpt-assoc_nodulatn_dom_bac"/>
</dbReference>
<evidence type="ECO:0000256" key="1">
    <source>
        <dbReference type="SAM" id="SignalP"/>
    </source>
</evidence>
<dbReference type="InterPro" id="IPR007055">
    <property type="entry name" value="BON_dom"/>
</dbReference>
<dbReference type="Pfam" id="PF04972">
    <property type="entry name" value="BON"/>
    <property type="match status" value="1"/>
</dbReference>
<comment type="caution">
    <text evidence="3">The sequence shown here is derived from an EMBL/GenBank/DDBJ whole genome shotgun (WGS) entry which is preliminary data.</text>
</comment>
<dbReference type="Proteomes" id="UP000505077">
    <property type="component" value="Unassembled WGS sequence"/>
</dbReference>
<protein>
    <submittedName>
        <fullName evidence="3">Uncharacterized BON-domain containing protein</fullName>
    </submittedName>
</protein>
<proteinExistence type="predicted"/>
<sequence>MRQLMLLALVLTLLALPGCAVNPYGIYDDQRLTDTMASDKALASKIKVDIAGENLGVGWSVAVYSYYHNIFLIGEVPTDMQNKISTIAERHKPLSVTSHWFYPATSDTGNVALAAKLRAALIGTKGLSSTRIDTEVNAGRVVLLGVVKDDAEKHLAEHAAQEVAGVTSVTNFLIIPQRTGYPQGGQ</sequence>
<accession>A0A6L2R722</accession>
<gene>
    <name evidence="3" type="ORF">ZNDK_1065</name>
</gene>
<dbReference type="PANTHER" id="PTHR34606">
    <property type="entry name" value="BON DOMAIN-CONTAINING PROTEIN"/>
    <property type="match status" value="1"/>
</dbReference>
<keyword evidence="1" id="KW-0732">Signal</keyword>
<dbReference type="SMART" id="SM00749">
    <property type="entry name" value="BON"/>
    <property type="match status" value="1"/>
</dbReference>
<dbReference type="PROSITE" id="PS50914">
    <property type="entry name" value="BON"/>
    <property type="match status" value="1"/>
</dbReference>
<feature type="signal peptide" evidence="1">
    <location>
        <begin position="1"/>
        <end position="20"/>
    </location>
</feature>